<feature type="signal peptide" evidence="1">
    <location>
        <begin position="1"/>
        <end position="21"/>
    </location>
</feature>
<dbReference type="EMBL" id="JH687405">
    <property type="protein sequence ID" value="EIM79435.1"/>
    <property type="molecule type" value="Genomic_DNA"/>
</dbReference>
<dbReference type="RefSeq" id="XP_007311556.1">
    <property type="nucleotide sequence ID" value="XM_007311494.1"/>
</dbReference>
<dbReference type="AlphaFoldDB" id="R7RX50"/>
<name>R7RX50_STEHR</name>
<evidence type="ECO:0000313" key="2">
    <source>
        <dbReference type="EMBL" id="EIM79435.1"/>
    </source>
</evidence>
<evidence type="ECO:0000313" key="3">
    <source>
        <dbReference type="Proteomes" id="UP000053927"/>
    </source>
</evidence>
<dbReference type="OrthoDB" id="19861at2759"/>
<protein>
    <submittedName>
        <fullName evidence="2">Uncharacterized protein</fullName>
    </submittedName>
</protein>
<proteinExistence type="predicted"/>
<feature type="chain" id="PRO_5004444511" evidence="1">
    <location>
        <begin position="22"/>
        <end position="274"/>
    </location>
</feature>
<dbReference type="GeneID" id="18795950"/>
<gene>
    <name evidence="2" type="ORF">STEHIDRAFT_116614</name>
</gene>
<keyword evidence="1" id="KW-0732">Signal</keyword>
<dbReference type="KEGG" id="shs:STEHIDRAFT_116614"/>
<organism evidence="2 3">
    <name type="scientific">Stereum hirsutum (strain FP-91666)</name>
    <name type="common">White-rot fungus</name>
    <dbReference type="NCBI Taxonomy" id="721885"/>
    <lineage>
        <taxon>Eukaryota</taxon>
        <taxon>Fungi</taxon>
        <taxon>Dikarya</taxon>
        <taxon>Basidiomycota</taxon>
        <taxon>Agaricomycotina</taxon>
        <taxon>Agaricomycetes</taxon>
        <taxon>Russulales</taxon>
        <taxon>Stereaceae</taxon>
        <taxon>Stereum</taxon>
    </lineage>
</organism>
<sequence length="274" mass="30624">MAMRNVRAVLWRLCQSVLVHCAYFSTNSGLGELHIDRSLWLDQGSTSVASIPPPVTNPSEALDYVYKHAWELQWPRHSSTIFKANISIPLDTADDLAVDIPDYWDYTCLDNIRPVARALGLTTKILNVLIIRSEYHLLREMIERHSRPIYAELPTVLEIAAILKDHHSVSSSAFPLVTKWGPSVTTIVAIASVIVEGPEAAEDIERNKQTDVERAARVLCSDQSLFALYLAGDCIPDSNGSAIVFIRPHREFTSNNKIATSSRAIRFIPTTFLQ</sequence>
<dbReference type="Proteomes" id="UP000053927">
    <property type="component" value="Unassembled WGS sequence"/>
</dbReference>
<evidence type="ECO:0000256" key="1">
    <source>
        <dbReference type="SAM" id="SignalP"/>
    </source>
</evidence>
<reference evidence="3" key="1">
    <citation type="journal article" date="2012" name="Science">
        <title>The Paleozoic origin of enzymatic lignin decomposition reconstructed from 31 fungal genomes.</title>
        <authorList>
            <person name="Floudas D."/>
            <person name="Binder M."/>
            <person name="Riley R."/>
            <person name="Barry K."/>
            <person name="Blanchette R.A."/>
            <person name="Henrissat B."/>
            <person name="Martinez A.T."/>
            <person name="Otillar R."/>
            <person name="Spatafora J.W."/>
            <person name="Yadav J.S."/>
            <person name="Aerts A."/>
            <person name="Benoit I."/>
            <person name="Boyd A."/>
            <person name="Carlson A."/>
            <person name="Copeland A."/>
            <person name="Coutinho P.M."/>
            <person name="de Vries R.P."/>
            <person name="Ferreira P."/>
            <person name="Findley K."/>
            <person name="Foster B."/>
            <person name="Gaskell J."/>
            <person name="Glotzer D."/>
            <person name="Gorecki P."/>
            <person name="Heitman J."/>
            <person name="Hesse C."/>
            <person name="Hori C."/>
            <person name="Igarashi K."/>
            <person name="Jurgens J.A."/>
            <person name="Kallen N."/>
            <person name="Kersten P."/>
            <person name="Kohler A."/>
            <person name="Kuees U."/>
            <person name="Kumar T.K.A."/>
            <person name="Kuo A."/>
            <person name="LaButti K."/>
            <person name="Larrondo L.F."/>
            <person name="Lindquist E."/>
            <person name="Ling A."/>
            <person name="Lombard V."/>
            <person name="Lucas S."/>
            <person name="Lundell T."/>
            <person name="Martin R."/>
            <person name="McLaughlin D.J."/>
            <person name="Morgenstern I."/>
            <person name="Morin E."/>
            <person name="Murat C."/>
            <person name="Nagy L.G."/>
            <person name="Nolan M."/>
            <person name="Ohm R.A."/>
            <person name="Patyshakuliyeva A."/>
            <person name="Rokas A."/>
            <person name="Ruiz-Duenas F.J."/>
            <person name="Sabat G."/>
            <person name="Salamov A."/>
            <person name="Samejima M."/>
            <person name="Schmutz J."/>
            <person name="Slot J.C."/>
            <person name="St John F."/>
            <person name="Stenlid J."/>
            <person name="Sun H."/>
            <person name="Sun S."/>
            <person name="Syed K."/>
            <person name="Tsang A."/>
            <person name="Wiebenga A."/>
            <person name="Young D."/>
            <person name="Pisabarro A."/>
            <person name="Eastwood D.C."/>
            <person name="Martin F."/>
            <person name="Cullen D."/>
            <person name="Grigoriev I.V."/>
            <person name="Hibbett D.S."/>
        </authorList>
    </citation>
    <scope>NUCLEOTIDE SEQUENCE [LARGE SCALE GENOMIC DNA]</scope>
    <source>
        <strain evidence="3">FP-91666</strain>
    </source>
</reference>
<keyword evidence="3" id="KW-1185">Reference proteome</keyword>
<accession>R7RX50</accession>